<dbReference type="EMBL" id="GG745384">
    <property type="protein sequence ID" value="KNE72858.1"/>
    <property type="molecule type" value="Genomic_DNA"/>
</dbReference>
<evidence type="ECO:0000256" key="1">
    <source>
        <dbReference type="ARBA" id="ARBA00001974"/>
    </source>
</evidence>
<dbReference type="Pfam" id="PF10067">
    <property type="entry name" value="DUF2306"/>
    <property type="match status" value="1"/>
</dbReference>
<protein>
    <recommendedName>
        <fullName evidence="3">FAD-binding FR-type domain-containing protein</fullName>
    </recommendedName>
</protein>
<reference evidence="5" key="2">
    <citation type="submission" date="2009-11" db="EMBL/GenBank/DDBJ databases">
        <title>The Genome Sequence of Allomyces macrogynus strain ATCC 38327.</title>
        <authorList>
            <consortium name="The Broad Institute Genome Sequencing Platform"/>
            <person name="Russ C."/>
            <person name="Cuomo C."/>
            <person name="Shea T."/>
            <person name="Young S.K."/>
            <person name="Zeng Q."/>
            <person name="Koehrsen M."/>
            <person name="Haas B."/>
            <person name="Borodovsky M."/>
            <person name="Guigo R."/>
            <person name="Alvarado L."/>
            <person name="Berlin A."/>
            <person name="Borenstein D."/>
            <person name="Chen Z."/>
            <person name="Engels R."/>
            <person name="Freedman E."/>
            <person name="Gellesch M."/>
            <person name="Goldberg J."/>
            <person name="Griggs A."/>
            <person name="Gujja S."/>
            <person name="Heiman D."/>
            <person name="Hepburn T."/>
            <person name="Howarth C."/>
            <person name="Jen D."/>
            <person name="Larson L."/>
            <person name="Lewis B."/>
            <person name="Mehta T."/>
            <person name="Park D."/>
            <person name="Pearson M."/>
            <person name="Roberts A."/>
            <person name="Saif S."/>
            <person name="Shenoy N."/>
            <person name="Sisk P."/>
            <person name="Stolte C."/>
            <person name="Sykes S."/>
            <person name="Walk T."/>
            <person name="White J."/>
            <person name="Yandava C."/>
            <person name="Burger G."/>
            <person name="Gray M.W."/>
            <person name="Holland P.W.H."/>
            <person name="King N."/>
            <person name="Lang F.B.F."/>
            <person name="Roger A.J."/>
            <person name="Ruiz-Trillo I."/>
            <person name="Lander E."/>
            <person name="Nusbaum C."/>
        </authorList>
    </citation>
    <scope>NUCLEOTIDE SEQUENCE [LARGE SCALE GENOMIC DNA]</scope>
    <source>
        <strain evidence="5">ATCC 38327</strain>
    </source>
</reference>
<dbReference type="SUPFAM" id="SSF63380">
    <property type="entry name" value="Riboflavin synthase domain-like"/>
    <property type="match status" value="1"/>
</dbReference>
<comment type="cofactor">
    <cofactor evidence="1">
        <name>FAD</name>
        <dbReference type="ChEBI" id="CHEBI:57692"/>
    </cofactor>
</comment>
<feature type="domain" description="FAD-binding FR-type" evidence="3">
    <location>
        <begin position="251"/>
        <end position="390"/>
    </location>
</feature>
<evidence type="ECO:0000313" key="5">
    <source>
        <dbReference type="Proteomes" id="UP000054350"/>
    </source>
</evidence>
<dbReference type="PANTHER" id="PTHR47354">
    <property type="entry name" value="NADH OXIDOREDUCTASE HCR"/>
    <property type="match status" value="1"/>
</dbReference>
<dbReference type="GO" id="GO:0016491">
    <property type="term" value="F:oxidoreductase activity"/>
    <property type="evidence" value="ECO:0007669"/>
    <property type="project" value="InterPro"/>
</dbReference>
<evidence type="ECO:0000313" key="4">
    <source>
        <dbReference type="EMBL" id="KNE72858.1"/>
    </source>
</evidence>
<evidence type="ECO:0000259" key="3">
    <source>
        <dbReference type="PROSITE" id="PS51384"/>
    </source>
</evidence>
<dbReference type="SUPFAM" id="SSF52343">
    <property type="entry name" value="Ferredoxin reductase-like, C-terminal NADP-linked domain"/>
    <property type="match status" value="1"/>
</dbReference>
<dbReference type="InterPro" id="IPR039261">
    <property type="entry name" value="FNR_nucleotide-bd"/>
</dbReference>
<dbReference type="InterPro" id="IPR050415">
    <property type="entry name" value="MRET"/>
</dbReference>
<feature type="transmembrane region" description="Helical" evidence="2">
    <location>
        <begin position="63"/>
        <end position="81"/>
    </location>
</feature>
<sequence>MTDPLVAKVFQSATRARARVARCGTVAYWLGVFLLVAFTLGMMIVLQILVLKGKVYPSQTSNIGWAIHAWPGLVYFIIGFLQFSDRFRHAYPRAHRRMGWTYLALTAVTFIGMIMILVGGSHAGESAVLFAITGGVLWVSLLVLATKAIMRGDVRLHRRYHLAAFIVSFSIVPMRIGVVILAGITGLTTDEVLKTVLWWGLTWFFIGGELYLFFERKTTPAATVMLPTASNSAPGDASVLPMKVNDGNALAPWIPAVLVEGEYLNARTARVVFAAANDAAAAHIPRLVIPGQHVALAHKSGKHEVVRSYSPTTSPYQAHRGHIELVVRLVSGWGHVDRIGSAIDALADPTTWPTGDVGRYLCRCLTCPYTEGMQSPLILVAAGTGLAPLWNLACAAVAARSDRIHMVVFHRTNDDIFFVDRLEQLRASSEGMFTYAIALTKEGEKSVDLRTPGTLTGYLTEAIDAARTGCDTAVTAPAGPLVVGCGPPEFAKLLLRVSVREVKLMPDQVFAFGVSDR</sequence>
<name>A0A0L0TD71_ALLM3</name>
<dbReference type="Gene3D" id="2.40.30.10">
    <property type="entry name" value="Translation factors"/>
    <property type="match status" value="1"/>
</dbReference>
<gene>
    <name evidence="4" type="ORF">AMAG_16962</name>
</gene>
<dbReference type="Gene3D" id="3.40.50.80">
    <property type="entry name" value="Nucleotide-binding domain of ferredoxin-NADP reductase (FNR) module"/>
    <property type="match status" value="1"/>
</dbReference>
<dbReference type="STRING" id="578462.A0A0L0TD71"/>
<dbReference type="InterPro" id="IPR001433">
    <property type="entry name" value="OxRdtase_FAD/NAD-bd"/>
</dbReference>
<dbReference type="PROSITE" id="PS51384">
    <property type="entry name" value="FAD_FR"/>
    <property type="match status" value="1"/>
</dbReference>
<dbReference type="InterPro" id="IPR017927">
    <property type="entry name" value="FAD-bd_FR_type"/>
</dbReference>
<feature type="transmembrane region" description="Helical" evidence="2">
    <location>
        <begin position="26"/>
        <end position="51"/>
    </location>
</feature>
<dbReference type="Proteomes" id="UP000054350">
    <property type="component" value="Unassembled WGS sequence"/>
</dbReference>
<feature type="transmembrane region" description="Helical" evidence="2">
    <location>
        <begin position="127"/>
        <end position="150"/>
    </location>
</feature>
<accession>A0A0L0TD71</accession>
<dbReference type="PANTHER" id="PTHR47354:SF5">
    <property type="entry name" value="PROTEIN RFBI"/>
    <property type="match status" value="1"/>
</dbReference>
<keyword evidence="5" id="KW-1185">Reference proteome</keyword>
<dbReference type="InterPro" id="IPR017938">
    <property type="entry name" value="Riboflavin_synthase-like_b-brl"/>
</dbReference>
<dbReference type="InterPro" id="IPR008333">
    <property type="entry name" value="Cbr1-like_FAD-bd_dom"/>
</dbReference>
<feature type="transmembrane region" description="Helical" evidence="2">
    <location>
        <begin position="102"/>
        <end position="121"/>
    </location>
</feature>
<organism evidence="4 5">
    <name type="scientific">Allomyces macrogynus (strain ATCC 38327)</name>
    <name type="common">Allomyces javanicus var. macrogynus</name>
    <dbReference type="NCBI Taxonomy" id="578462"/>
    <lineage>
        <taxon>Eukaryota</taxon>
        <taxon>Fungi</taxon>
        <taxon>Fungi incertae sedis</taxon>
        <taxon>Blastocladiomycota</taxon>
        <taxon>Blastocladiomycetes</taxon>
        <taxon>Blastocladiales</taxon>
        <taxon>Blastocladiaceae</taxon>
        <taxon>Allomyces</taxon>
    </lineage>
</organism>
<dbReference type="Pfam" id="PF00970">
    <property type="entry name" value="FAD_binding_6"/>
    <property type="match status" value="1"/>
</dbReference>
<feature type="transmembrane region" description="Helical" evidence="2">
    <location>
        <begin position="162"/>
        <end position="184"/>
    </location>
</feature>
<dbReference type="AlphaFoldDB" id="A0A0L0TD71"/>
<dbReference type="OrthoDB" id="432685at2759"/>
<proteinExistence type="predicted"/>
<dbReference type="VEuPathDB" id="FungiDB:AMAG_16962"/>
<dbReference type="InterPro" id="IPR018750">
    <property type="entry name" value="DUF2306_membrane"/>
</dbReference>
<keyword evidence="2" id="KW-0472">Membrane</keyword>
<reference evidence="4 5" key="1">
    <citation type="submission" date="2009-11" db="EMBL/GenBank/DDBJ databases">
        <title>Annotation of Allomyces macrogynus ATCC 38327.</title>
        <authorList>
            <consortium name="The Broad Institute Genome Sequencing Platform"/>
            <person name="Russ C."/>
            <person name="Cuomo C."/>
            <person name="Burger G."/>
            <person name="Gray M.W."/>
            <person name="Holland P.W.H."/>
            <person name="King N."/>
            <person name="Lang F.B.F."/>
            <person name="Roger A.J."/>
            <person name="Ruiz-Trillo I."/>
            <person name="Young S.K."/>
            <person name="Zeng Q."/>
            <person name="Gargeya S."/>
            <person name="Fitzgerald M."/>
            <person name="Haas B."/>
            <person name="Abouelleil A."/>
            <person name="Alvarado L."/>
            <person name="Arachchi H.M."/>
            <person name="Berlin A."/>
            <person name="Chapman S.B."/>
            <person name="Gearin G."/>
            <person name="Goldberg J."/>
            <person name="Griggs A."/>
            <person name="Gujja S."/>
            <person name="Hansen M."/>
            <person name="Heiman D."/>
            <person name="Howarth C."/>
            <person name="Larimer J."/>
            <person name="Lui A."/>
            <person name="MacDonald P.J.P."/>
            <person name="McCowen C."/>
            <person name="Montmayeur A."/>
            <person name="Murphy C."/>
            <person name="Neiman D."/>
            <person name="Pearson M."/>
            <person name="Priest M."/>
            <person name="Roberts A."/>
            <person name="Saif S."/>
            <person name="Shea T."/>
            <person name="Sisk P."/>
            <person name="Stolte C."/>
            <person name="Sykes S."/>
            <person name="Wortman J."/>
            <person name="Nusbaum C."/>
            <person name="Birren B."/>
        </authorList>
    </citation>
    <scope>NUCLEOTIDE SEQUENCE [LARGE SCALE GENOMIC DNA]</scope>
    <source>
        <strain evidence="4 5">ATCC 38327</strain>
    </source>
</reference>
<keyword evidence="2" id="KW-0812">Transmembrane</keyword>
<dbReference type="Pfam" id="PF00175">
    <property type="entry name" value="NAD_binding_1"/>
    <property type="match status" value="1"/>
</dbReference>
<evidence type="ECO:0000256" key="2">
    <source>
        <dbReference type="SAM" id="Phobius"/>
    </source>
</evidence>
<feature type="transmembrane region" description="Helical" evidence="2">
    <location>
        <begin position="196"/>
        <end position="214"/>
    </location>
</feature>
<keyword evidence="2" id="KW-1133">Transmembrane helix</keyword>
<dbReference type="PRINTS" id="PR00406">
    <property type="entry name" value="CYTB5RDTASE"/>
</dbReference>